<dbReference type="GO" id="GO:0015344">
    <property type="term" value="F:siderophore uptake transmembrane transporter activity"/>
    <property type="evidence" value="ECO:0007669"/>
    <property type="project" value="TreeGrafter"/>
</dbReference>
<dbReference type="Pfam" id="PF00593">
    <property type="entry name" value="TonB_dep_Rec_b-barrel"/>
    <property type="match status" value="1"/>
</dbReference>
<gene>
    <name evidence="17" type="primary">tbp1</name>
    <name evidence="17" type="ORF">NCTC4191_01128</name>
</gene>
<name>A0A380TXC9_ACTLI</name>
<feature type="chain" id="PRO_5016879721" evidence="14">
    <location>
        <begin position="27"/>
        <end position="929"/>
    </location>
</feature>
<dbReference type="Gene3D" id="2.170.130.10">
    <property type="entry name" value="TonB-dependent receptor, plug domain"/>
    <property type="match status" value="1"/>
</dbReference>
<evidence type="ECO:0000256" key="8">
    <source>
        <dbReference type="ARBA" id="ARBA00023136"/>
    </source>
</evidence>
<evidence type="ECO:0000259" key="15">
    <source>
        <dbReference type="Pfam" id="PF00593"/>
    </source>
</evidence>
<evidence type="ECO:0000256" key="7">
    <source>
        <dbReference type="ARBA" id="ARBA00023077"/>
    </source>
</evidence>
<keyword evidence="8 11" id="KW-0472">Membrane</keyword>
<keyword evidence="4 11" id="KW-1134">Transmembrane beta strand</keyword>
<dbReference type="GO" id="GO:0044718">
    <property type="term" value="P:siderophore transmembrane transport"/>
    <property type="evidence" value="ECO:0007669"/>
    <property type="project" value="TreeGrafter"/>
</dbReference>
<dbReference type="GO" id="GO:0009279">
    <property type="term" value="C:cell outer membrane"/>
    <property type="evidence" value="ECO:0007669"/>
    <property type="project" value="UniProtKB-SubCell"/>
</dbReference>
<evidence type="ECO:0000256" key="12">
    <source>
        <dbReference type="PROSITE-ProRule" id="PRU10144"/>
    </source>
</evidence>
<keyword evidence="9" id="KW-0675">Receptor</keyword>
<dbReference type="InterPro" id="IPR000531">
    <property type="entry name" value="Beta-barrel_TonB"/>
</dbReference>
<keyword evidence="5 11" id="KW-0812">Transmembrane</keyword>
<dbReference type="Proteomes" id="UP000254253">
    <property type="component" value="Unassembled WGS sequence"/>
</dbReference>
<keyword evidence="3 11" id="KW-0813">Transport</keyword>
<evidence type="ECO:0000313" key="18">
    <source>
        <dbReference type="Proteomes" id="UP000254253"/>
    </source>
</evidence>
<dbReference type="Gene3D" id="2.40.170.20">
    <property type="entry name" value="TonB-dependent receptor, beta-barrel domain"/>
    <property type="match status" value="1"/>
</dbReference>
<dbReference type="InterPro" id="IPR036942">
    <property type="entry name" value="Beta-barrel_TonB_sf"/>
</dbReference>
<dbReference type="InterPro" id="IPR010948">
    <property type="entry name" value="TonB_lacto/transferrin_rcpt"/>
</dbReference>
<evidence type="ECO:0000256" key="1">
    <source>
        <dbReference type="ARBA" id="ARBA00004571"/>
    </source>
</evidence>
<dbReference type="InterPro" id="IPR010917">
    <property type="entry name" value="TonB_rcpt_CS"/>
</dbReference>
<evidence type="ECO:0000256" key="10">
    <source>
        <dbReference type="ARBA" id="ARBA00023237"/>
    </source>
</evidence>
<evidence type="ECO:0000256" key="13">
    <source>
        <dbReference type="RuleBase" id="RU003357"/>
    </source>
</evidence>
<feature type="signal peptide" evidence="14">
    <location>
        <begin position="1"/>
        <end position="26"/>
    </location>
</feature>
<dbReference type="NCBIfam" id="TIGR01786">
    <property type="entry name" value="TonB-hemlactrns"/>
    <property type="match status" value="1"/>
</dbReference>
<dbReference type="RefSeq" id="WP_115590512.1">
    <property type="nucleotide sequence ID" value="NZ_UFRN01000002.1"/>
</dbReference>
<evidence type="ECO:0000256" key="11">
    <source>
        <dbReference type="PROSITE-ProRule" id="PRU01360"/>
    </source>
</evidence>
<evidence type="ECO:0000256" key="5">
    <source>
        <dbReference type="ARBA" id="ARBA00022692"/>
    </source>
</evidence>
<evidence type="ECO:0000313" key="17">
    <source>
        <dbReference type="EMBL" id="SUT93264.1"/>
    </source>
</evidence>
<feature type="short sequence motif" description="TonB C-terminal box" evidence="12">
    <location>
        <begin position="912"/>
        <end position="929"/>
    </location>
</feature>
<dbReference type="CDD" id="cd01347">
    <property type="entry name" value="ligand_gated_channel"/>
    <property type="match status" value="1"/>
</dbReference>
<dbReference type="EMBL" id="UFRN01000002">
    <property type="protein sequence ID" value="SUT93264.1"/>
    <property type="molecule type" value="Genomic_DNA"/>
</dbReference>
<dbReference type="AlphaFoldDB" id="A0A380TXC9"/>
<evidence type="ECO:0000256" key="3">
    <source>
        <dbReference type="ARBA" id="ARBA00022448"/>
    </source>
</evidence>
<dbReference type="GO" id="GO:0015091">
    <property type="term" value="F:ferric iron transmembrane transporter activity"/>
    <property type="evidence" value="ECO:0007669"/>
    <property type="project" value="InterPro"/>
</dbReference>
<dbReference type="SUPFAM" id="SSF56935">
    <property type="entry name" value="Porins"/>
    <property type="match status" value="1"/>
</dbReference>
<dbReference type="NCBIfam" id="TIGR01776">
    <property type="entry name" value="TonB-tbp-lbp"/>
    <property type="match status" value="1"/>
</dbReference>
<dbReference type="InterPro" id="IPR010949">
    <property type="entry name" value="TonB_Hb/transfer/lactofer_rcpt"/>
</dbReference>
<organism evidence="17 18">
    <name type="scientific">Actinobacillus lignieresii</name>
    <dbReference type="NCBI Taxonomy" id="720"/>
    <lineage>
        <taxon>Bacteria</taxon>
        <taxon>Pseudomonadati</taxon>
        <taxon>Pseudomonadota</taxon>
        <taxon>Gammaproteobacteria</taxon>
        <taxon>Pasteurellales</taxon>
        <taxon>Pasteurellaceae</taxon>
        <taxon>Actinobacillus</taxon>
    </lineage>
</organism>
<feature type="domain" description="TonB-dependent receptor-like beta-barrel" evidence="15">
    <location>
        <begin position="387"/>
        <end position="884"/>
    </location>
</feature>
<keyword evidence="6 14" id="KW-0732">Signal</keyword>
<dbReference type="InterPro" id="IPR037066">
    <property type="entry name" value="Plug_dom_sf"/>
</dbReference>
<feature type="domain" description="TonB-dependent receptor plug" evidence="16">
    <location>
        <begin position="60"/>
        <end position="160"/>
    </location>
</feature>
<dbReference type="InterPro" id="IPR012910">
    <property type="entry name" value="Plug_dom"/>
</dbReference>
<dbReference type="PANTHER" id="PTHR30069">
    <property type="entry name" value="TONB-DEPENDENT OUTER MEMBRANE RECEPTOR"/>
    <property type="match status" value="1"/>
</dbReference>
<sequence length="929" mass="105752">MKQFKLSLSYIAVQSAFLILSAQTYAKQTETELGTVTVKAKTEVHRRQNEVTGLGKVTKTSKDLDKEQVQNIRDLTRYDPGISVVEQGRGASSGYSIRGVDRNRVALLVDGLPQIQSYKSLSPFAQGGAINEIEYENIRSIEFSKGASSQEYGSGALGGAVGFRTKNPDDVIKEGQNWGLDSKTAYSSKNKQFSESLSFAGRAGGFEALVQYTHRKGKETEIHKDATNVRQSFYRVVPRELNLDKNQRDNWFVFQDECPTGQGSNPGCTPRPIVRGAKVVKDSNNAKDYTGDGRIAPNPMKYQSGSWLFKLAYHFSPKHSVNAVFEQTKQRYDIQDMTQEKYAGLLRNGKGQLDPKKTEVEYSLFGRNFYPDDPSQAIGYGNTLNPDLVRSTYWSRARFFDERHTKRRLGFGYQYKSDNDKGAFDRLTLNLDQQDIRLLTKVHNLNCSKYPYFDKNCKVTPDKRDSNASYERNIYKERHKQVQLSFEKDLMVGKTQHLFNLAMNYDRMRSNHKRDQFESTYLVYSKEDESAHPYYDVGNRDQDVGYHNSGTYKYPRIIGKRQAIVAHHNHCIVHDGYGKRKDFSDCSAHITKGQHYAIGLSDRIFFGDKLDLGLGVRYDYHRFKSDDDWVDAGTHKNFSWNTGLTVRPLEHIALSYRASSGFRVPSFDEMFGRRTPGAIDSKYGRKALLKKKLTSEKALNQEVGLELNGNFGTMEVSYFDNRYKDLIVSAKEKGIDGIHGFYNLQSINLNGINLLGKLNWHGIWSALPDGLYSNLAYNRIKVKNVDTKPNYVFVRSPVLDAIQPERYVASLGYDEPNGKWGVNYILTYSKAKKASELIGRTAYYTGDVVKGVTNQRTRPWYIYDVIGYYTFAKHFTVRGGVYNLTNRKYSTWEAVRQTAVTSVIPVYNRGHASYAAPGRNYVLSLEATF</sequence>
<dbReference type="PANTHER" id="PTHR30069:SF54">
    <property type="entry name" value="TRANSFERRIN-BINDING PROTEIN A"/>
    <property type="match status" value="1"/>
</dbReference>
<keyword evidence="7 13" id="KW-0798">TonB box</keyword>
<dbReference type="PROSITE" id="PS01156">
    <property type="entry name" value="TONB_DEPENDENT_REC_2"/>
    <property type="match status" value="1"/>
</dbReference>
<proteinExistence type="inferred from homology"/>
<comment type="subcellular location">
    <subcellularLocation>
        <location evidence="1 11">Cell outer membrane</location>
        <topology evidence="1 11">Multi-pass membrane protein</topology>
    </subcellularLocation>
</comment>
<evidence type="ECO:0000256" key="9">
    <source>
        <dbReference type="ARBA" id="ARBA00023170"/>
    </source>
</evidence>
<keyword evidence="18" id="KW-1185">Reference proteome</keyword>
<dbReference type="PROSITE" id="PS52016">
    <property type="entry name" value="TONB_DEPENDENT_REC_3"/>
    <property type="match status" value="1"/>
</dbReference>
<evidence type="ECO:0000256" key="14">
    <source>
        <dbReference type="SAM" id="SignalP"/>
    </source>
</evidence>
<evidence type="ECO:0000256" key="2">
    <source>
        <dbReference type="ARBA" id="ARBA00009810"/>
    </source>
</evidence>
<evidence type="ECO:0000259" key="16">
    <source>
        <dbReference type="Pfam" id="PF07715"/>
    </source>
</evidence>
<evidence type="ECO:0000256" key="4">
    <source>
        <dbReference type="ARBA" id="ARBA00022452"/>
    </source>
</evidence>
<dbReference type="InterPro" id="IPR039426">
    <property type="entry name" value="TonB-dep_rcpt-like"/>
</dbReference>
<keyword evidence="10 11" id="KW-0998">Cell outer membrane</keyword>
<evidence type="ECO:0000256" key="6">
    <source>
        <dbReference type="ARBA" id="ARBA00022729"/>
    </source>
</evidence>
<accession>A0A380TXC9</accession>
<reference evidence="17 18" key="1">
    <citation type="submission" date="2018-06" db="EMBL/GenBank/DDBJ databases">
        <authorList>
            <consortium name="Pathogen Informatics"/>
            <person name="Doyle S."/>
        </authorList>
    </citation>
    <scope>NUCLEOTIDE SEQUENCE [LARGE SCALE GENOMIC DNA]</scope>
    <source>
        <strain evidence="17 18">NCTC4191</strain>
    </source>
</reference>
<protein>
    <submittedName>
        <fullName evidence="17">Truncated transferrin-binding protein 1</fullName>
    </submittedName>
</protein>
<comment type="similarity">
    <text evidence="2 11 13">Belongs to the TonB-dependent receptor family.</text>
</comment>
<dbReference type="Pfam" id="PF07715">
    <property type="entry name" value="Plug"/>
    <property type="match status" value="1"/>
</dbReference>